<proteinExistence type="predicted"/>
<dbReference type="InterPro" id="IPR036390">
    <property type="entry name" value="WH_DNA-bd_sf"/>
</dbReference>
<evidence type="ECO:0000313" key="1">
    <source>
        <dbReference type="EMBL" id="KJL32408.1"/>
    </source>
</evidence>
<accession>A0A0F0LGZ6</accession>
<dbReference type="AlphaFoldDB" id="A0A0F0LGZ6"/>
<dbReference type="Pfam" id="PF12840">
    <property type="entry name" value="HTH_20"/>
    <property type="match status" value="1"/>
</dbReference>
<sequence length="245" mass="26187">MSISEQAAGIGALADPTRRALYEHVIAQPDAVTRESAADAVEVPVHVARFQLDRLVELGLLDVEFRRLTGRSGPGAGRPAKLYRRAAQTIAVSLPPRHFDLAGHLLARAIERSADGTPIDAALRDVARTEGDAYGARICTDPAPVPADDRPDEHLELDRMRHALAGQGYEPRSVDDAVVLANCPFHDLARAHTDLICGMNHAYVSGVAEGLGCRHVEARLDPAAARCCVVISAGNPEHRAGTLNP</sequence>
<keyword evidence="2" id="KW-1185">Reference proteome</keyword>
<dbReference type="SUPFAM" id="SSF46785">
    <property type="entry name" value="Winged helix' DNA-binding domain"/>
    <property type="match status" value="1"/>
</dbReference>
<dbReference type="Proteomes" id="UP000033740">
    <property type="component" value="Unassembled WGS sequence"/>
</dbReference>
<evidence type="ECO:0000313" key="2">
    <source>
        <dbReference type="Proteomes" id="UP000033740"/>
    </source>
</evidence>
<gene>
    <name evidence="1" type="ORF">RS86_02880</name>
</gene>
<comment type="caution">
    <text evidence="1">The sequence shown here is derived from an EMBL/GenBank/DDBJ whole genome shotgun (WGS) entry which is preliminary data.</text>
</comment>
<dbReference type="STRING" id="582680.RS86_02880"/>
<dbReference type="Gene3D" id="1.10.10.10">
    <property type="entry name" value="Winged helix-like DNA-binding domain superfamily/Winged helix DNA-binding domain"/>
    <property type="match status" value="1"/>
</dbReference>
<name>A0A0F0LGZ6_9MICO</name>
<dbReference type="PATRIC" id="fig|582680.6.peg.2957"/>
<dbReference type="RefSeq" id="WP_045272886.1">
    <property type="nucleotide sequence ID" value="NZ_JYIX01000037.1"/>
</dbReference>
<protein>
    <submittedName>
        <fullName evidence="1">Helix-turn-helix domain protein</fullName>
    </submittedName>
</protein>
<dbReference type="InterPro" id="IPR036388">
    <property type="entry name" value="WH-like_DNA-bd_sf"/>
</dbReference>
<organism evidence="1 2">
    <name type="scientific">Microbacterium azadirachtae</name>
    <dbReference type="NCBI Taxonomy" id="582680"/>
    <lineage>
        <taxon>Bacteria</taxon>
        <taxon>Bacillati</taxon>
        <taxon>Actinomycetota</taxon>
        <taxon>Actinomycetes</taxon>
        <taxon>Micrococcales</taxon>
        <taxon>Microbacteriaceae</taxon>
        <taxon>Microbacterium</taxon>
    </lineage>
</organism>
<dbReference type="EMBL" id="JYIX01000037">
    <property type="protein sequence ID" value="KJL32408.1"/>
    <property type="molecule type" value="Genomic_DNA"/>
</dbReference>
<reference evidence="1 2" key="1">
    <citation type="submission" date="2015-02" db="EMBL/GenBank/DDBJ databases">
        <title>Draft genome sequences of ten Microbacterium spp. with emphasis on heavy metal contaminated environments.</title>
        <authorList>
            <person name="Corretto E."/>
        </authorList>
    </citation>
    <scope>NUCLEOTIDE SEQUENCE [LARGE SCALE GENOMIC DNA]</scope>
    <source>
        <strain evidence="1 2">ARN176</strain>
    </source>
</reference>